<evidence type="ECO:0000256" key="1">
    <source>
        <dbReference type="ARBA" id="ARBA00004651"/>
    </source>
</evidence>
<dbReference type="PANTHER" id="PTHR33406:SF13">
    <property type="entry name" value="MEMBRANE PROTEIN YDFJ"/>
    <property type="match status" value="1"/>
</dbReference>
<evidence type="ECO:0000256" key="5">
    <source>
        <dbReference type="ARBA" id="ARBA00023136"/>
    </source>
</evidence>
<keyword evidence="2" id="KW-1003">Cell membrane</keyword>
<keyword evidence="3 6" id="KW-0812">Transmembrane</keyword>
<feature type="transmembrane region" description="Helical" evidence="6">
    <location>
        <begin position="293"/>
        <end position="314"/>
    </location>
</feature>
<evidence type="ECO:0000256" key="2">
    <source>
        <dbReference type="ARBA" id="ARBA00022475"/>
    </source>
</evidence>
<evidence type="ECO:0000313" key="8">
    <source>
        <dbReference type="EMBL" id="HIV00445.1"/>
    </source>
</evidence>
<gene>
    <name evidence="8" type="ORF">IAB14_04970</name>
</gene>
<keyword evidence="5 6" id="KW-0472">Membrane</keyword>
<accession>A0A9D1SXK9</accession>
<protein>
    <submittedName>
        <fullName evidence="8">MMPL family transporter</fullName>
    </submittedName>
</protein>
<comment type="subcellular location">
    <subcellularLocation>
        <location evidence="1">Cell membrane</location>
        <topology evidence="1">Multi-pass membrane protein</topology>
    </subcellularLocation>
</comment>
<reference evidence="8" key="2">
    <citation type="journal article" date="2021" name="PeerJ">
        <title>Extensive microbial diversity within the chicken gut microbiome revealed by metagenomics and culture.</title>
        <authorList>
            <person name="Gilroy R."/>
            <person name="Ravi A."/>
            <person name="Getino M."/>
            <person name="Pursley I."/>
            <person name="Horton D.L."/>
            <person name="Alikhan N.F."/>
            <person name="Baker D."/>
            <person name="Gharbi K."/>
            <person name="Hall N."/>
            <person name="Watson M."/>
            <person name="Adriaenssens E.M."/>
            <person name="Foster-Nyarko E."/>
            <person name="Jarju S."/>
            <person name="Secka A."/>
            <person name="Antonio M."/>
            <person name="Oren A."/>
            <person name="Chaudhuri R.R."/>
            <person name="La Ragione R."/>
            <person name="Hildebrand F."/>
            <person name="Pallen M.J."/>
        </authorList>
    </citation>
    <scope>NUCLEOTIDE SEQUENCE</scope>
    <source>
        <strain evidence="8">23406</strain>
    </source>
</reference>
<feature type="transmembrane region" description="Helical" evidence="6">
    <location>
        <begin position="692"/>
        <end position="713"/>
    </location>
</feature>
<dbReference type="InterPro" id="IPR050545">
    <property type="entry name" value="Mycobact_MmpL"/>
</dbReference>
<feature type="transmembrane region" description="Helical" evidence="6">
    <location>
        <begin position="558"/>
        <end position="577"/>
    </location>
</feature>
<dbReference type="Proteomes" id="UP000886891">
    <property type="component" value="Unassembled WGS sequence"/>
</dbReference>
<dbReference type="PANTHER" id="PTHR33406">
    <property type="entry name" value="MEMBRANE PROTEIN MJ1562-RELATED"/>
    <property type="match status" value="1"/>
</dbReference>
<feature type="domain" description="Membrane transport protein MMPL" evidence="7">
    <location>
        <begin position="172"/>
        <end position="363"/>
    </location>
</feature>
<dbReference type="InterPro" id="IPR004869">
    <property type="entry name" value="MMPL_dom"/>
</dbReference>
<proteinExistence type="predicted"/>
<feature type="transmembrane region" description="Helical" evidence="6">
    <location>
        <begin position="198"/>
        <end position="217"/>
    </location>
</feature>
<reference evidence="8" key="1">
    <citation type="submission" date="2020-10" db="EMBL/GenBank/DDBJ databases">
        <authorList>
            <person name="Gilroy R."/>
        </authorList>
    </citation>
    <scope>NUCLEOTIDE SEQUENCE</scope>
    <source>
        <strain evidence="8">23406</strain>
    </source>
</reference>
<comment type="caution">
    <text evidence="8">The sequence shown here is derived from an EMBL/GenBank/DDBJ whole genome shotgun (WGS) entry which is preliminary data.</text>
</comment>
<feature type="transmembrane region" description="Helical" evidence="6">
    <location>
        <begin position="224"/>
        <end position="243"/>
    </location>
</feature>
<dbReference type="GO" id="GO:0005886">
    <property type="term" value="C:plasma membrane"/>
    <property type="evidence" value="ECO:0007669"/>
    <property type="project" value="UniProtKB-SubCell"/>
</dbReference>
<sequence>MERFTGVLLKNKKLILTIVAVLLLLAVAATVFLLVDHRMNSDMLVYIGEEFPTTQGLNFLKENFNINGDAMMVVEGDADDPELYEIIRSFEDFEGMTQLVWYGALDEFKTLVDLLEAIGFPTDQIIDLEGLTSFLRRPIPGTDRYHYVIVAMIEYSPASQEAHDMLNEMERRLAPRTLHAAGMSAMGRRVLNETMGELPVYLGIGLAVVVILLLLLSDNLVDPFIVLITVGVALLLNMGSNLLLPSVSIVSFAAGAILQLAVTTDYALYYCYEYRRRRTFGMAPVDSATGASRIAGVILRGALITAGGFCALYAMRFTIGADIANVVIKGIVLSVLSVWIVTPCLLTLTDKMAERTTKQRRKHKKLSLPFRLAQKKHVGKTVAAVSVLLLTAGILLTSQATFSYFNVFVKGDNVPPEAQLAEVLDNQFIVAVPVMPKDGKTHTEFIAEAEKLERVDRALGAFSALKLPAKTIVLLLDNTKLITGNPTISGYFAKVDTENGAEWFTLYNIVIKGSAEDQKGEETYHALNALLEEYFDSNYQFGMMVGVNDMRVGTPRDFAIVSGILAAISVILCVLLLASLRKGIAVALLSMLALFVNLAISTLLGENINFIIYLLIGAVQLGYSVDSALFVLYAPRRNREGEEGMLARLVAEEEERSRRWKPIVTSLCVLLAVTLSVYFVSANLVVQDMAMLMARGGVIACFVQLFFLPALAGSTTRSRFWRKQKLS</sequence>
<dbReference type="Gene3D" id="1.20.1640.10">
    <property type="entry name" value="Multidrug efflux transporter AcrB transmembrane domain"/>
    <property type="match status" value="2"/>
</dbReference>
<dbReference type="Pfam" id="PF03176">
    <property type="entry name" value="MMPL"/>
    <property type="match status" value="1"/>
</dbReference>
<feature type="transmembrane region" description="Helical" evidence="6">
    <location>
        <begin position="249"/>
        <end position="272"/>
    </location>
</feature>
<evidence type="ECO:0000259" key="7">
    <source>
        <dbReference type="Pfam" id="PF03176"/>
    </source>
</evidence>
<feature type="transmembrane region" description="Helical" evidence="6">
    <location>
        <begin position="326"/>
        <end position="348"/>
    </location>
</feature>
<evidence type="ECO:0000256" key="3">
    <source>
        <dbReference type="ARBA" id="ARBA00022692"/>
    </source>
</evidence>
<feature type="transmembrane region" description="Helical" evidence="6">
    <location>
        <begin position="381"/>
        <end position="405"/>
    </location>
</feature>
<keyword evidence="4 6" id="KW-1133">Transmembrane helix</keyword>
<name>A0A9D1SXK9_9FIRM</name>
<feature type="transmembrane region" description="Helical" evidence="6">
    <location>
        <begin position="663"/>
        <end position="686"/>
    </location>
</feature>
<evidence type="ECO:0000256" key="4">
    <source>
        <dbReference type="ARBA" id="ARBA00022989"/>
    </source>
</evidence>
<dbReference type="AlphaFoldDB" id="A0A9D1SXK9"/>
<feature type="transmembrane region" description="Helical" evidence="6">
    <location>
        <begin position="610"/>
        <end position="633"/>
    </location>
</feature>
<evidence type="ECO:0000313" key="9">
    <source>
        <dbReference type="Proteomes" id="UP000886891"/>
    </source>
</evidence>
<dbReference type="EMBL" id="DVOH01000038">
    <property type="protein sequence ID" value="HIV00445.1"/>
    <property type="molecule type" value="Genomic_DNA"/>
</dbReference>
<evidence type="ECO:0000256" key="6">
    <source>
        <dbReference type="SAM" id="Phobius"/>
    </source>
</evidence>
<feature type="transmembrane region" description="Helical" evidence="6">
    <location>
        <begin position="584"/>
        <end position="604"/>
    </location>
</feature>
<organism evidence="8 9">
    <name type="scientific">Candidatus Stercoripulliclostridium merdipullorum</name>
    <dbReference type="NCBI Taxonomy" id="2840952"/>
    <lineage>
        <taxon>Bacteria</taxon>
        <taxon>Bacillati</taxon>
        <taxon>Bacillota</taxon>
        <taxon>Clostridia</taxon>
        <taxon>Eubacteriales</taxon>
        <taxon>Candidatus Stercoripulliclostridium</taxon>
    </lineage>
</organism>
<dbReference type="SUPFAM" id="SSF82866">
    <property type="entry name" value="Multidrug efflux transporter AcrB transmembrane domain"/>
    <property type="match status" value="2"/>
</dbReference>